<proteinExistence type="predicted"/>
<gene>
    <name evidence="1" type="ORF">FC19_GL000743</name>
</gene>
<dbReference type="Proteomes" id="UP000051015">
    <property type="component" value="Unassembled WGS sequence"/>
</dbReference>
<protein>
    <submittedName>
        <fullName evidence="1">Uncharacterized protein</fullName>
    </submittedName>
</protein>
<dbReference type="STRING" id="1423725.FC19_GL000743"/>
<dbReference type="PATRIC" id="fig|1423725.3.peg.767"/>
<organism evidence="1 2">
    <name type="scientific">Liquorilactobacillus aquaticus DSM 21051</name>
    <dbReference type="NCBI Taxonomy" id="1423725"/>
    <lineage>
        <taxon>Bacteria</taxon>
        <taxon>Bacillati</taxon>
        <taxon>Bacillota</taxon>
        <taxon>Bacilli</taxon>
        <taxon>Lactobacillales</taxon>
        <taxon>Lactobacillaceae</taxon>
        <taxon>Liquorilactobacillus</taxon>
    </lineage>
</organism>
<keyword evidence="2" id="KW-1185">Reference proteome</keyword>
<evidence type="ECO:0000313" key="1">
    <source>
        <dbReference type="EMBL" id="KRM96451.1"/>
    </source>
</evidence>
<reference evidence="1 2" key="1">
    <citation type="journal article" date="2015" name="Genome Announc.">
        <title>Expanding the biotechnology potential of lactobacilli through comparative genomics of 213 strains and associated genera.</title>
        <authorList>
            <person name="Sun Z."/>
            <person name="Harris H.M."/>
            <person name="McCann A."/>
            <person name="Guo C."/>
            <person name="Argimon S."/>
            <person name="Zhang W."/>
            <person name="Yang X."/>
            <person name="Jeffery I.B."/>
            <person name="Cooney J.C."/>
            <person name="Kagawa T.F."/>
            <person name="Liu W."/>
            <person name="Song Y."/>
            <person name="Salvetti E."/>
            <person name="Wrobel A."/>
            <person name="Rasinkangas P."/>
            <person name="Parkhill J."/>
            <person name="Rea M.C."/>
            <person name="O'Sullivan O."/>
            <person name="Ritari J."/>
            <person name="Douillard F.P."/>
            <person name="Paul Ross R."/>
            <person name="Yang R."/>
            <person name="Briner A.E."/>
            <person name="Felis G.E."/>
            <person name="de Vos W.M."/>
            <person name="Barrangou R."/>
            <person name="Klaenhammer T.R."/>
            <person name="Caufield P.W."/>
            <person name="Cui Y."/>
            <person name="Zhang H."/>
            <person name="O'Toole P.W."/>
        </authorList>
    </citation>
    <scope>NUCLEOTIDE SEQUENCE [LARGE SCALE GENOMIC DNA]</scope>
    <source>
        <strain evidence="1 2">DSM 21051</strain>
    </source>
</reference>
<evidence type="ECO:0000313" key="2">
    <source>
        <dbReference type="Proteomes" id="UP000051015"/>
    </source>
</evidence>
<accession>A0A0R2D8S7</accession>
<dbReference type="AlphaFoldDB" id="A0A0R2D8S7"/>
<name>A0A0R2D8S7_9LACO</name>
<sequence>MPQKIVGPHLLSDIVAMWQSLPLPSEYKNGNNILLEENFYILEEEPLQTDKLVLNLIRNYRTSKGKKITELSLELWYKRRMSAKVVLTMMTEVDWNEGLFNNYEQNG</sequence>
<comment type="caution">
    <text evidence="1">The sequence shown here is derived from an EMBL/GenBank/DDBJ whole genome shotgun (WGS) entry which is preliminary data.</text>
</comment>
<dbReference type="EMBL" id="AYZD01000015">
    <property type="protein sequence ID" value="KRM96451.1"/>
    <property type="molecule type" value="Genomic_DNA"/>
</dbReference>